<dbReference type="PROSITE" id="PS51318">
    <property type="entry name" value="TAT"/>
    <property type="match status" value="1"/>
</dbReference>
<evidence type="ECO:0000256" key="3">
    <source>
        <dbReference type="ARBA" id="ARBA00023295"/>
    </source>
</evidence>
<dbReference type="EMBL" id="CP106793">
    <property type="protein sequence ID" value="UXY23985.1"/>
    <property type="molecule type" value="Genomic_DNA"/>
</dbReference>
<dbReference type="Gene3D" id="2.60.120.260">
    <property type="entry name" value="Galactose-binding domain-like"/>
    <property type="match status" value="3"/>
</dbReference>
<dbReference type="Gene3D" id="3.20.20.80">
    <property type="entry name" value="Glycosidases"/>
    <property type="match status" value="1"/>
</dbReference>
<organism evidence="6 7">
    <name type="scientific">Streptomyces cynarae</name>
    <dbReference type="NCBI Taxonomy" id="2981134"/>
    <lineage>
        <taxon>Bacteria</taxon>
        <taxon>Bacillati</taxon>
        <taxon>Actinomycetota</taxon>
        <taxon>Actinomycetes</taxon>
        <taxon>Kitasatosporales</taxon>
        <taxon>Streptomycetaceae</taxon>
        <taxon>Streptomyces</taxon>
    </lineage>
</organism>
<gene>
    <name evidence="6" type="ORF">N8I84_38745</name>
</gene>
<dbReference type="SUPFAM" id="SSF49785">
    <property type="entry name" value="Galactose-binding domain-like"/>
    <property type="match status" value="4"/>
</dbReference>
<dbReference type="Pfam" id="PF22666">
    <property type="entry name" value="Glyco_hydro_2_N2"/>
    <property type="match status" value="1"/>
</dbReference>
<dbReference type="InterPro" id="IPR054593">
    <property type="entry name" value="Beta-mannosidase-like_N2"/>
</dbReference>
<dbReference type="PANTHER" id="PTHR43536:SF1">
    <property type="entry name" value="MANNOSYLGLYCOPROTEIN ENDO-BETA-MANNOSIDASE"/>
    <property type="match status" value="1"/>
</dbReference>
<dbReference type="RefSeq" id="WP_263234219.1">
    <property type="nucleotide sequence ID" value="NZ_CP106793.1"/>
</dbReference>
<evidence type="ECO:0000259" key="5">
    <source>
        <dbReference type="PROSITE" id="PS50022"/>
    </source>
</evidence>
<accession>A0ABY6EBN0</accession>
<dbReference type="InterPro" id="IPR017853">
    <property type="entry name" value="GH"/>
</dbReference>
<feature type="domain" description="F5/8 type C" evidence="5">
    <location>
        <begin position="612"/>
        <end position="763"/>
    </location>
</feature>
<dbReference type="InterPro" id="IPR006311">
    <property type="entry name" value="TAT_signal"/>
</dbReference>
<dbReference type="InterPro" id="IPR006102">
    <property type="entry name" value="Ig-like_GH2"/>
</dbReference>
<reference evidence="6" key="1">
    <citation type="submission" date="2022-10" db="EMBL/GenBank/DDBJ databases">
        <authorList>
            <person name="Mo P."/>
        </authorList>
    </citation>
    <scope>NUCLEOTIDE SEQUENCE</scope>
    <source>
        <strain evidence="6">HUAS 13-4</strain>
    </source>
</reference>
<dbReference type="InterPro" id="IPR036156">
    <property type="entry name" value="Beta-gal/glucu_dom_sf"/>
</dbReference>
<feature type="domain" description="F5/8 type C" evidence="5">
    <location>
        <begin position="50"/>
        <end position="213"/>
    </location>
</feature>
<sequence>MTDQSDPSRHPSRRAIVTTGTSLLAGFGLSSVLPVATAVAAPDSAPVNSAATPGELALYRPVSVSSSAYAATPGSFVVDRLSSPGVRGSGWRAEGGDPQWIAVDLQGICEVAQVRLTFEADASDPVYTPPTTGNVHSGTTGKEIQSSFSLVFLVETSVDHKSWTTVYSTTAGTGGVVDIQLPRPVSARWVRMTSQKRSSPLPLGLNGFEVYGTADGHRPSVTGWTDWDTRHGEAPELTVADDGTVPVESGWRLTMDDWAGADGAGLSKTSVDTSTWLPATVPGTVLGSLVEQGKLPDPVAGLNNMRIPEALSRHSWWYKRDFELPRGLRTGVGRHLWLEFDGVNHKADVWLNGKQVGDLTYPFARAAFDVTRQLTESGENALAVKITPMPVPGSPGDKGPLGESWVDAGAQQMNLNSPTYLASSGWDWMPAVRDRAAGIWNHVRLRSTGHVVIGDARVDTVLPALPDVSVAELTIVVPVRNADTADHQATVTAAFDEVRTSKTVTVKAGESLDVVFTPDAFRQLRVRDPRLWWPNGLGEADLHDLTFAASVGGQESDRRTTRFGIRQFGYEYDVPLAFTASGDAYMQTVTFDRQQARHVRIRCLTRATSWGCSLWTLSVGDSTRPGTDLALHAHADASSTDQDSNGAANATDGDSGTRWSSVYEDDQWISVDLGSVQSFDRVDLTWEQAYAKTFIIQVSPNGSDWTDVKSVDNGAVPLPFNNGNASLQVEDFDRRTARYVRLNCGLRNTSWGNSLWSLSVVDHSEPGTDLALHQKATASTEESDHPASHATDGDPNTRWSSAYEDHQWIQVDLGSSRAFDRVAVVWETAYPKSYTIQVSDDGEQWTDVKSVSNTPDPLKISVNGVRVLARGGNWGWDELLRRMPAERMDAAVRMHRDMNFTMIRNWVGSSDREEFFAACDRHGILVWNDFPNAWGMDPPDHEAFNSLARDTVLRYRIHPCVVVWCGANEGNPPAAIDKGMREAVEQQVPGVLYQNNSAGGIITGGGPYGWVEPEKYFDPMTYGSRDFGFHTEIGMPVVSTAASTRNMTGDEPEWPIRGAWYYHDWSEHGNQAPQNYKAAIAARLGESGDLDDFARKAQFVNYENTRAMFEAWNANLWDNASGLMLWMSHPAWHSTVWQTYDYDFDVNGTYFGARSACEPLHVQADPVKWQVIAVNHTSADLRGATVAARLHDLSGRELGKSRTARVDVERAATAEVFTAGWTDDLPDLHLLRLTLEDSRGRELSRNTYWRYREAAALRSLNKVKQVRLTGAITGVSAEKPSGDRQELTAVIRNQGSAVAAMVRLSLLEDPHGRRVLPTLYSDNYLWLLPGESRTVRLSWPTAACSSRHPVLTAEAYNSPVATLRG</sequence>
<dbReference type="Pfam" id="PF18368">
    <property type="entry name" value="Ig_GlcNase"/>
    <property type="match status" value="1"/>
</dbReference>
<dbReference type="InterPro" id="IPR013783">
    <property type="entry name" value="Ig-like_fold"/>
</dbReference>
<dbReference type="Pfam" id="PF00754">
    <property type="entry name" value="F5_F8_type_C"/>
    <property type="match status" value="2"/>
</dbReference>
<dbReference type="SUPFAM" id="SSF49303">
    <property type="entry name" value="beta-Galactosidase/glucuronidase domain"/>
    <property type="match status" value="3"/>
</dbReference>
<dbReference type="Pfam" id="PF00703">
    <property type="entry name" value="Glyco_hydro_2"/>
    <property type="match status" value="1"/>
</dbReference>
<feature type="domain" description="F5/8 type C" evidence="5">
    <location>
        <begin position="764"/>
        <end position="850"/>
    </location>
</feature>
<keyword evidence="7" id="KW-1185">Reference proteome</keyword>
<evidence type="ECO:0000256" key="2">
    <source>
        <dbReference type="ARBA" id="ARBA00022801"/>
    </source>
</evidence>
<dbReference type="Gene3D" id="2.60.40.10">
    <property type="entry name" value="Immunoglobulins"/>
    <property type="match status" value="3"/>
</dbReference>
<protein>
    <submittedName>
        <fullName evidence="6">Discoidin domain-containing protein</fullName>
    </submittedName>
</protein>
<dbReference type="InterPro" id="IPR008979">
    <property type="entry name" value="Galactose-bd-like_sf"/>
</dbReference>
<dbReference type="SUPFAM" id="SSF51445">
    <property type="entry name" value="(Trans)glycosidases"/>
    <property type="match status" value="1"/>
</dbReference>
<dbReference type="InterPro" id="IPR041351">
    <property type="entry name" value="Ig_GlcNase"/>
</dbReference>
<evidence type="ECO:0000313" key="7">
    <source>
        <dbReference type="Proteomes" id="UP001061298"/>
    </source>
</evidence>
<feature type="compositionally biased region" description="Polar residues" evidence="4">
    <location>
        <begin position="637"/>
        <end position="657"/>
    </location>
</feature>
<dbReference type="Pfam" id="PF22633">
    <property type="entry name" value="F5_F8_type_C_2"/>
    <property type="match status" value="1"/>
</dbReference>
<dbReference type="PANTHER" id="PTHR43536">
    <property type="entry name" value="MANNOSYLGLYCOPROTEIN ENDO-BETA-MANNOSIDASE"/>
    <property type="match status" value="1"/>
</dbReference>
<evidence type="ECO:0000313" key="6">
    <source>
        <dbReference type="EMBL" id="UXY23985.1"/>
    </source>
</evidence>
<keyword evidence="3" id="KW-0326">Glycosidase</keyword>
<proteinExistence type="inferred from homology"/>
<dbReference type="InterPro" id="IPR000421">
    <property type="entry name" value="FA58C"/>
</dbReference>
<comment type="similarity">
    <text evidence="1">Belongs to the glycosyl hydrolase 2 family.</text>
</comment>
<feature type="region of interest" description="Disordered" evidence="4">
    <location>
        <begin position="774"/>
        <end position="799"/>
    </location>
</feature>
<feature type="region of interest" description="Disordered" evidence="4">
    <location>
        <begin position="635"/>
        <end position="657"/>
    </location>
</feature>
<evidence type="ECO:0000256" key="4">
    <source>
        <dbReference type="SAM" id="MobiDB-lite"/>
    </source>
</evidence>
<evidence type="ECO:0000256" key="1">
    <source>
        <dbReference type="ARBA" id="ARBA00007401"/>
    </source>
</evidence>
<dbReference type="PROSITE" id="PS50022">
    <property type="entry name" value="FA58C_3"/>
    <property type="match status" value="3"/>
</dbReference>
<name>A0ABY6EBN0_9ACTN</name>
<dbReference type="InterPro" id="IPR043534">
    <property type="entry name" value="EBDG/EBM"/>
</dbReference>
<dbReference type="Proteomes" id="UP001061298">
    <property type="component" value="Chromosome"/>
</dbReference>
<keyword evidence="2" id="KW-0378">Hydrolase</keyword>